<feature type="compositionally biased region" description="Polar residues" evidence="1">
    <location>
        <begin position="197"/>
        <end position="212"/>
    </location>
</feature>
<dbReference type="AlphaFoldDB" id="A0A8H3IU39"/>
<gene>
    <name evidence="3" type="ORF">HETSPECPRED_008315</name>
</gene>
<dbReference type="InterPro" id="IPR013087">
    <property type="entry name" value="Znf_C2H2_type"/>
</dbReference>
<feature type="region of interest" description="Disordered" evidence="1">
    <location>
        <begin position="315"/>
        <end position="340"/>
    </location>
</feature>
<evidence type="ECO:0000313" key="4">
    <source>
        <dbReference type="Proteomes" id="UP000664521"/>
    </source>
</evidence>
<feature type="compositionally biased region" description="Polar residues" evidence="1">
    <location>
        <begin position="135"/>
        <end position="144"/>
    </location>
</feature>
<dbReference type="PANTHER" id="PTHR35391:SF3">
    <property type="entry name" value="FINGER DOMAIN PROTEIN, PUTATIVE (AFU_ORTHOLOGUE AFUA_8G04300)-RELATED"/>
    <property type="match status" value="1"/>
</dbReference>
<dbReference type="OrthoDB" id="5315052at2759"/>
<proteinExistence type="predicted"/>
<dbReference type="SMART" id="SM00355">
    <property type="entry name" value="ZnF_C2H2"/>
    <property type="match status" value="5"/>
</dbReference>
<feature type="region of interest" description="Disordered" evidence="1">
    <location>
        <begin position="196"/>
        <end position="233"/>
    </location>
</feature>
<feature type="region of interest" description="Disordered" evidence="1">
    <location>
        <begin position="383"/>
        <end position="408"/>
    </location>
</feature>
<dbReference type="PROSITE" id="PS00028">
    <property type="entry name" value="ZINC_FINGER_C2H2_1"/>
    <property type="match status" value="1"/>
</dbReference>
<organism evidence="3 4">
    <name type="scientific">Heterodermia speciosa</name>
    <dbReference type="NCBI Taxonomy" id="116794"/>
    <lineage>
        <taxon>Eukaryota</taxon>
        <taxon>Fungi</taxon>
        <taxon>Dikarya</taxon>
        <taxon>Ascomycota</taxon>
        <taxon>Pezizomycotina</taxon>
        <taxon>Lecanoromycetes</taxon>
        <taxon>OSLEUM clade</taxon>
        <taxon>Lecanoromycetidae</taxon>
        <taxon>Caliciales</taxon>
        <taxon>Physciaceae</taxon>
        <taxon>Heterodermia</taxon>
    </lineage>
</organism>
<dbReference type="EMBL" id="CAJPDS010000062">
    <property type="protein sequence ID" value="CAF9932258.1"/>
    <property type="molecule type" value="Genomic_DNA"/>
</dbReference>
<dbReference type="Gene3D" id="3.30.160.60">
    <property type="entry name" value="Classic Zinc Finger"/>
    <property type="match status" value="1"/>
</dbReference>
<protein>
    <recommendedName>
        <fullName evidence="2">C2H2-type domain-containing protein</fullName>
    </recommendedName>
</protein>
<evidence type="ECO:0000256" key="1">
    <source>
        <dbReference type="SAM" id="MobiDB-lite"/>
    </source>
</evidence>
<feature type="region of interest" description="Disordered" evidence="1">
    <location>
        <begin position="107"/>
        <end position="160"/>
    </location>
</feature>
<comment type="caution">
    <text evidence="3">The sequence shown here is derived from an EMBL/GenBank/DDBJ whole genome shotgun (WGS) entry which is preliminary data.</text>
</comment>
<feature type="domain" description="C2H2-type" evidence="2">
    <location>
        <begin position="644"/>
        <end position="667"/>
    </location>
</feature>
<feature type="region of interest" description="Disordered" evidence="1">
    <location>
        <begin position="948"/>
        <end position="1006"/>
    </location>
</feature>
<dbReference type="InterPro" id="IPR058925">
    <property type="entry name" value="zf-C2H2_AcuF"/>
</dbReference>
<keyword evidence="4" id="KW-1185">Reference proteome</keyword>
<reference evidence="3" key="1">
    <citation type="submission" date="2021-03" db="EMBL/GenBank/DDBJ databases">
        <authorList>
            <person name="Tagirdzhanova G."/>
        </authorList>
    </citation>
    <scope>NUCLEOTIDE SEQUENCE</scope>
</reference>
<evidence type="ECO:0000259" key="2">
    <source>
        <dbReference type="PROSITE" id="PS00028"/>
    </source>
</evidence>
<evidence type="ECO:0000313" key="3">
    <source>
        <dbReference type="EMBL" id="CAF9932258.1"/>
    </source>
</evidence>
<feature type="region of interest" description="Disordered" evidence="1">
    <location>
        <begin position="765"/>
        <end position="785"/>
    </location>
</feature>
<dbReference type="Proteomes" id="UP000664521">
    <property type="component" value="Unassembled WGS sequence"/>
</dbReference>
<feature type="compositionally biased region" description="Basic and acidic residues" evidence="1">
    <location>
        <begin position="975"/>
        <end position="991"/>
    </location>
</feature>
<sequence>MADDVIIHGDFVQFNGNSRCEACQAKNLKCALQQNDEGCMACAGANRECFFSRSVVISGPKSNFDWNTLLNRNQVQTGVAVRTPASSVAFTPKAPLLENLLNEHPLDQPARDAVSGAKALPRTAQEQRGFAIPQKSFTRRNTPPENEDSRSRSGVDPIGRLPLGEILSLKEQTQEFDLAKSNARVGQWLDQCLPGSSLVNDSPTSRDASVSGQVEAVPESEEVSPDLSPEMQVDVSEDGNVPSTTGTVPRHDGPETLPAVYPGSIGGRPVPTLEAYPWTDTAPVPSLRIGVTQPWTANEAIVQFSQRAKATEGASRCASDGSHHGLGLRPRPSITPINPHPLFKVDNIEANRFIATKPSDFNKFGSPTSTSMPYTASYPQVPGYTPYHPTPPRLLPREPPKPTSFHSQTLTDPASVIMWSGLDPLQSTPPRPSRTKSIIDLTQGESKPQAMPQVPVVGNARVETIDPCDTFEEEIRESNPKLPDFLLKRLTQEQTRRYKRLIGLKIEHFELAQQEGCPSSSLCVEGKYYNGSGAGSLSGLELMKPSKPVQYSVGDREHSVDLTSLPPSYPLPPTQGLPSEFECPFCFKVKKCLKPSDWAKHFCEDLQPFVCTFDQCADPKSFKRKADWIRHENERHRQLERWVCNIVDCSHICYRKDNFVQHLVREHKMPEPKPRSDSRSLKVPYYGPSSTIEGLGKEDSVWTLVEECREEEPKSPKDEPCKFCGSVCNSWKKLSNHLAKHMEDVAFPVWKVILQTDVSGYNSLKSPISSSAPPPPPPPQQQQQPPLLVSSAYLPYIRQAPPSKNSPESLPPPTTTTTTDPHSTSSPPPPQPPTNSTTLRAISIPPAPPSSSSSIPHSTTTHFSSINKPYRCDEPNCTHDRGFATQTDLKRHRKGVHGIYDEGAGSNDQTFYRCQGRECKDHEKVWPRRDNFRGHLSRKHADEEIEELTERSTFRSTAAASPDPSSGRLPSPGDELPRHALRSADEARPSGEESQLSPPREEGSEG</sequence>
<dbReference type="PANTHER" id="PTHR35391">
    <property type="entry name" value="C2H2-TYPE DOMAIN-CONTAINING PROTEIN-RELATED"/>
    <property type="match status" value="1"/>
</dbReference>
<feature type="compositionally biased region" description="Low complexity" evidence="1">
    <location>
        <begin position="815"/>
        <end position="825"/>
    </location>
</feature>
<name>A0A8H3IU39_9LECA</name>
<feature type="region of interest" description="Disordered" evidence="1">
    <location>
        <begin position="798"/>
        <end position="868"/>
    </location>
</feature>
<dbReference type="Pfam" id="PF26082">
    <property type="entry name" value="zf-C2H2_AcuF"/>
    <property type="match status" value="1"/>
</dbReference>
<feature type="compositionally biased region" description="Low complexity" evidence="1">
    <location>
        <begin position="834"/>
        <end position="866"/>
    </location>
</feature>
<accession>A0A8H3IU39</accession>